<keyword evidence="4 7" id="KW-0812">Transmembrane</keyword>
<comment type="caution">
    <text evidence="8">The sequence shown here is derived from an EMBL/GenBank/DDBJ whole genome shotgun (WGS) entry which is preliminary data.</text>
</comment>
<sequence>MSTTSIRTQSTWRKVAGIVLALSGFALYVWVVGTTAVVDAVGAVSRRTVVSLAVLGLVPLVAWGTALGVVLRQIGTQVSFWRATVLFTAMEFVNAITPFGQTGGTPVSSLLVAWECAIDYERAFAAVVGVNVVIRLASVALGLFAAVVYSSHLVVVDSVRNIAALVVAVTVGFLVAGAVLWITRHDVEPVVGRALGRLTQWSGRWIPGVSPPAPERAAHRVSQFVATLDELAANPWRLAVVFALAVFGQLSVAAALWTVLDALGVTQPLLLVLVVIPLAKVSGLVPTPGGIGSAVVVLSGLLVAMTGIAGALATAAALVYRGTVYWFPTLVGVVATVGLFLSGRQSTRPRQSRSTQVTAFVLAGSLSAALLVVVHSRTLLVEPADAVVHALLDGGIGVLGFAVVWILLTTATR</sequence>
<dbReference type="AlphaFoldDB" id="A0A643JZK5"/>
<proteinExistence type="inferred from homology"/>
<evidence type="ECO:0000256" key="5">
    <source>
        <dbReference type="ARBA" id="ARBA00022989"/>
    </source>
</evidence>
<evidence type="ECO:0000256" key="3">
    <source>
        <dbReference type="ARBA" id="ARBA00022475"/>
    </source>
</evidence>
<keyword evidence="5 7" id="KW-1133">Transmembrane helix</keyword>
<feature type="transmembrane region" description="Helical" evidence="7">
    <location>
        <begin position="238"/>
        <end position="259"/>
    </location>
</feature>
<keyword evidence="3" id="KW-1003">Cell membrane</keyword>
<dbReference type="PANTHER" id="PTHR39087">
    <property type="entry name" value="UPF0104 MEMBRANE PROTEIN MJ1595"/>
    <property type="match status" value="1"/>
</dbReference>
<feature type="transmembrane region" description="Helical" evidence="7">
    <location>
        <begin position="51"/>
        <end position="71"/>
    </location>
</feature>
<evidence type="ECO:0000256" key="1">
    <source>
        <dbReference type="ARBA" id="ARBA00004651"/>
    </source>
</evidence>
<feature type="transmembrane region" description="Helical" evidence="7">
    <location>
        <begin position="123"/>
        <end position="150"/>
    </location>
</feature>
<feature type="transmembrane region" description="Helical" evidence="7">
    <location>
        <begin position="386"/>
        <end position="408"/>
    </location>
</feature>
<dbReference type="GO" id="GO:0005886">
    <property type="term" value="C:plasma membrane"/>
    <property type="evidence" value="ECO:0007669"/>
    <property type="project" value="UniProtKB-SubCell"/>
</dbReference>
<feature type="transmembrane region" description="Helical" evidence="7">
    <location>
        <begin position="265"/>
        <end position="283"/>
    </location>
</feature>
<evidence type="ECO:0000256" key="2">
    <source>
        <dbReference type="ARBA" id="ARBA00011061"/>
    </source>
</evidence>
<dbReference type="NCBIfam" id="TIGR00374">
    <property type="entry name" value="flippase-like domain"/>
    <property type="match status" value="1"/>
</dbReference>
<gene>
    <name evidence="8" type="ORF">Hfx1149_00970</name>
</gene>
<dbReference type="Pfam" id="PF03706">
    <property type="entry name" value="LPG_synthase_TM"/>
    <property type="match status" value="1"/>
</dbReference>
<feature type="transmembrane region" description="Helical" evidence="7">
    <location>
        <begin position="325"/>
        <end position="343"/>
    </location>
</feature>
<reference evidence="8" key="1">
    <citation type="submission" date="2019-09" db="EMBL/GenBank/DDBJ databases">
        <title>Genomic analysis of Haloferax sp. CBA1149.</title>
        <authorList>
            <person name="Roh S.W."/>
        </authorList>
    </citation>
    <scope>NUCLEOTIDE SEQUENCE</scope>
    <source>
        <strain evidence="8">CBA1149</strain>
    </source>
</reference>
<evidence type="ECO:0000256" key="4">
    <source>
        <dbReference type="ARBA" id="ARBA00022692"/>
    </source>
</evidence>
<name>A0A643JZK5_9EURY</name>
<dbReference type="InterPro" id="IPR022791">
    <property type="entry name" value="L-PG_synthase/AglD"/>
</dbReference>
<comment type="subcellular location">
    <subcellularLocation>
        <location evidence="1">Cell membrane</location>
        <topology evidence="1">Multi-pass membrane protein</topology>
    </subcellularLocation>
</comment>
<evidence type="ECO:0000313" key="8">
    <source>
        <dbReference type="EMBL" id="KAB1186676.1"/>
    </source>
</evidence>
<feature type="transmembrane region" description="Helical" evidence="7">
    <location>
        <begin position="162"/>
        <end position="183"/>
    </location>
</feature>
<feature type="transmembrane region" description="Helical" evidence="7">
    <location>
        <begin position="12"/>
        <end position="31"/>
    </location>
</feature>
<feature type="transmembrane region" description="Helical" evidence="7">
    <location>
        <begin position="355"/>
        <end position="374"/>
    </location>
</feature>
<protein>
    <submittedName>
        <fullName evidence="8">Flippase-like domain-containing protein</fullName>
    </submittedName>
</protein>
<evidence type="ECO:0000256" key="7">
    <source>
        <dbReference type="SAM" id="Phobius"/>
    </source>
</evidence>
<evidence type="ECO:0000256" key="6">
    <source>
        <dbReference type="ARBA" id="ARBA00023136"/>
    </source>
</evidence>
<dbReference type="EMBL" id="VZUS01000001">
    <property type="protein sequence ID" value="KAB1186676.1"/>
    <property type="molecule type" value="Genomic_DNA"/>
</dbReference>
<feature type="transmembrane region" description="Helical" evidence="7">
    <location>
        <begin position="295"/>
        <end position="319"/>
    </location>
</feature>
<comment type="similarity">
    <text evidence="2">Belongs to the UPF0104 family.</text>
</comment>
<accession>A0A643JZK5</accession>
<organism evidence="8">
    <name type="scientific">Haloferax sp. CBA1149</name>
    <dbReference type="NCBI Taxonomy" id="2650753"/>
    <lineage>
        <taxon>Archaea</taxon>
        <taxon>Methanobacteriati</taxon>
        <taxon>Methanobacteriota</taxon>
        <taxon>Stenosarchaea group</taxon>
        <taxon>Halobacteria</taxon>
        <taxon>Halobacteriales</taxon>
        <taxon>Haloferacaceae</taxon>
        <taxon>Haloferax</taxon>
    </lineage>
</organism>
<dbReference type="PANTHER" id="PTHR39087:SF2">
    <property type="entry name" value="UPF0104 MEMBRANE PROTEIN MJ1595"/>
    <property type="match status" value="1"/>
</dbReference>
<dbReference type="RefSeq" id="WP_151134594.1">
    <property type="nucleotide sequence ID" value="NZ_VZUS01000001.1"/>
</dbReference>
<keyword evidence="6 7" id="KW-0472">Membrane</keyword>